<protein>
    <submittedName>
        <fullName evidence="1">Uncharacterized protein</fullName>
    </submittedName>
</protein>
<comment type="caution">
    <text evidence="1">The sequence shown here is derived from an EMBL/GenBank/DDBJ whole genome shotgun (WGS) entry which is preliminary data.</text>
</comment>
<evidence type="ECO:0000313" key="2">
    <source>
        <dbReference type="Proteomes" id="UP000299102"/>
    </source>
</evidence>
<keyword evidence="2" id="KW-1185">Reference proteome</keyword>
<feature type="non-terminal residue" evidence="1">
    <location>
        <position position="34"/>
    </location>
</feature>
<dbReference type="AlphaFoldDB" id="A0A4C1X452"/>
<evidence type="ECO:0000313" key="1">
    <source>
        <dbReference type="EMBL" id="GBP57149.1"/>
    </source>
</evidence>
<proteinExistence type="predicted"/>
<gene>
    <name evidence="1" type="ORF">EVAR_37828_1</name>
</gene>
<sequence length="34" mass="3499">MISKSARAKIAQMVLGVVHGSSDASPDFGAPTLR</sequence>
<accession>A0A4C1X452</accession>
<dbReference type="EMBL" id="BGZK01000710">
    <property type="protein sequence ID" value="GBP57149.1"/>
    <property type="molecule type" value="Genomic_DNA"/>
</dbReference>
<name>A0A4C1X452_EUMVA</name>
<organism evidence="1 2">
    <name type="scientific">Eumeta variegata</name>
    <name type="common">Bagworm moth</name>
    <name type="synonym">Eumeta japonica</name>
    <dbReference type="NCBI Taxonomy" id="151549"/>
    <lineage>
        <taxon>Eukaryota</taxon>
        <taxon>Metazoa</taxon>
        <taxon>Ecdysozoa</taxon>
        <taxon>Arthropoda</taxon>
        <taxon>Hexapoda</taxon>
        <taxon>Insecta</taxon>
        <taxon>Pterygota</taxon>
        <taxon>Neoptera</taxon>
        <taxon>Endopterygota</taxon>
        <taxon>Lepidoptera</taxon>
        <taxon>Glossata</taxon>
        <taxon>Ditrysia</taxon>
        <taxon>Tineoidea</taxon>
        <taxon>Psychidae</taxon>
        <taxon>Oiketicinae</taxon>
        <taxon>Eumeta</taxon>
    </lineage>
</organism>
<dbReference type="Proteomes" id="UP000299102">
    <property type="component" value="Unassembled WGS sequence"/>
</dbReference>
<reference evidence="1 2" key="1">
    <citation type="journal article" date="2019" name="Commun. Biol.">
        <title>The bagworm genome reveals a unique fibroin gene that provides high tensile strength.</title>
        <authorList>
            <person name="Kono N."/>
            <person name="Nakamura H."/>
            <person name="Ohtoshi R."/>
            <person name="Tomita M."/>
            <person name="Numata K."/>
            <person name="Arakawa K."/>
        </authorList>
    </citation>
    <scope>NUCLEOTIDE SEQUENCE [LARGE SCALE GENOMIC DNA]</scope>
</reference>